<evidence type="ECO:0000313" key="3">
    <source>
        <dbReference type="Proteomes" id="UP001418222"/>
    </source>
</evidence>
<accession>A0AAP0G3I4</accession>
<proteinExistence type="predicted"/>
<name>A0AAP0G3I4_9ASPA</name>
<feature type="region of interest" description="Disordered" evidence="1">
    <location>
        <begin position="57"/>
        <end position="77"/>
    </location>
</feature>
<feature type="compositionally biased region" description="Basic and acidic residues" evidence="1">
    <location>
        <begin position="57"/>
        <end position="70"/>
    </location>
</feature>
<dbReference type="AlphaFoldDB" id="A0AAP0G3I4"/>
<feature type="region of interest" description="Disordered" evidence="1">
    <location>
        <begin position="1"/>
        <end position="26"/>
    </location>
</feature>
<reference evidence="2 3" key="1">
    <citation type="journal article" date="2022" name="Nat. Plants">
        <title>Genomes of leafy and leafless Platanthera orchids illuminate the evolution of mycoheterotrophy.</title>
        <authorList>
            <person name="Li M.H."/>
            <person name="Liu K.W."/>
            <person name="Li Z."/>
            <person name="Lu H.C."/>
            <person name="Ye Q.L."/>
            <person name="Zhang D."/>
            <person name="Wang J.Y."/>
            <person name="Li Y.F."/>
            <person name="Zhong Z.M."/>
            <person name="Liu X."/>
            <person name="Yu X."/>
            <person name="Liu D.K."/>
            <person name="Tu X.D."/>
            <person name="Liu B."/>
            <person name="Hao Y."/>
            <person name="Liao X.Y."/>
            <person name="Jiang Y.T."/>
            <person name="Sun W.H."/>
            <person name="Chen J."/>
            <person name="Chen Y.Q."/>
            <person name="Ai Y."/>
            <person name="Zhai J.W."/>
            <person name="Wu S.S."/>
            <person name="Zhou Z."/>
            <person name="Hsiao Y.Y."/>
            <person name="Wu W.L."/>
            <person name="Chen Y.Y."/>
            <person name="Lin Y.F."/>
            <person name="Hsu J.L."/>
            <person name="Li C.Y."/>
            <person name="Wang Z.W."/>
            <person name="Zhao X."/>
            <person name="Zhong W.Y."/>
            <person name="Ma X.K."/>
            <person name="Ma L."/>
            <person name="Huang J."/>
            <person name="Chen G.Z."/>
            <person name="Huang M.Z."/>
            <person name="Huang L."/>
            <person name="Peng D.H."/>
            <person name="Luo Y.B."/>
            <person name="Zou S.Q."/>
            <person name="Chen S.P."/>
            <person name="Lan S."/>
            <person name="Tsai W.C."/>
            <person name="Van de Peer Y."/>
            <person name="Liu Z.J."/>
        </authorList>
    </citation>
    <scope>NUCLEOTIDE SEQUENCE [LARGE SCALE GENOMIC DNA]</scope>
    <source>
        <strain evidence="2">Lor287</strain>
    </source>
</reference>
<dbReference type="Proteomes" id="UP001418222">
    <property type="component" value="Unassembled WGS sequence"/>
</dbReference>
<sequence>MEETPDISHTSRSHRPADGNGLTTGDIRVTSSALVCTRMRELYRVLSKLWTTSNLHFREGPDRVEELSRDSDEEGED</sequence>
<evidence type="ECO:0000256" key="1">
    <source>
        <dbReference type="SAM" id="MobiDB-lite"/>
    </source>
</evidence>
<organism evidence="2 3">
    <name type="scientific">Platanthera zijinensis</name>
    <dbReference type="NCBI Taxonomy" id="2320716"/>
    <lineage>
        <taxon>Eukaryota</taxon>
        <taxon>Viridiplantae</taxon>
        <taxon>Streptophyta</taxon>
        <taxon>Embryophyta</taxon>
        <taxon>Tracheophyta</taxon>
        <taxon>Spermatophyta</taxon>
        <taxon>Magnoliopsida</taxon>
        <taxon>Liliopsida</taxon>
        <taxon>Asparagales</taxon>
        <taxon>Orchidaceae</taxon>
        <taxon>Orchidoideae</taxon>
        <taxon>Orchideae</taxon>
        <taxon>Orchidinae</taxon>
        <taxon>Platanthera</taxon>
    </lineage>
</organism>
<protein>
    <submittedName>
        <fullName evidence="2">Uncharacterized protein</fullName>
    </submittedName>
</protein>
<dbReference type="EMBL" id="JBBWWQ010000011">
    <property type="protein sequence ID" value="KAK8935553.1"/>
    <property type="molecule type" value="Genomic_DNA"/>
</dbReference>
<gene>
    <name evidence="2" type="ORF">KSP39_PZI014073</name>
</gene>
<keyword evidence="3" id="KW-1185">Reference proteome</keyword>
<comment type="caution">
    <text evidence="2">The sequence shown here is derived from an EMBL/GenBank/DDBJ whole genome shotgun (WGS) entry which is preliminary data.</text>
</comment>
<evidence type="ECO:0000313" key="2">
    <source>
        <dbReference type="EMBL" id="KAK8935553.1"/>
    </source>
</evidence>